<evidence type="ECO:0000313" key="1">
    <source>
        <dbReference type="EMBL" id="TKC03210.1"/>
    </source>
</evidence>
<gene>
    <name evidence="1" type="ORF">FA045_01165</name>
</gene>
<keyword evidence="1" id="KW-0808">Transferase</keyword>
<dbReference type="RefSeq" id="WP_136873596.1">
    <property type="nucleotide sequence ID" value="NZ_SWBO01000001.1"/>
</dbReference>
<evidence type="ECO:0000313" key="2">
    <source>
        <dbReference type="Proteomes" id="UP000310477"/>
    </source>
</evidence>
<comment type="caution">
    <text evidence="1">The sequence shown here is derived from an EMBL/GenBank/DDBJ whole genome shotgun (WGS) entry which is preliminary data.</text>
</comment>
<dbReference type="Gene3D" id="3.40.50.150">
    <property type="entry name" value="Vaccinia Virus protein VP39"/>
    <property type="match status" value="1"/>
</dbReference>
<keyword evidence="2" id="KW-1185">Reference proteome</keyword>
<accession>A0A4U1CED7</accession>
<dbReference type="EMBL" id="SWBO01000001">
    <property type="protein sequence ID" value="TKC03210.1"/>
    <property type="molecule type" value="Genomic_DNA"/>
</dbReference>
<dbReference type="Proteomes" id="UP000310477">
    <property type="component" value="Unassembled WGS sequence"/>
</dbReference>
<dbReference type="GO" id="GO:0008168">
    <property type="term" value="F:methyltransferase activity"/>
    <property type="evidence" value="ECO:0007669"/>
    <property type="project" value="UniProtKB-KW"/>
</dbReference>
<dbReference type="CDD" id="cd02440">
    <property type="entry name" value="AdoMet_MTases"/>
    <property type="match status" value="1"/>
</dbReference>
<dbReference type="InterPro" id="IPR029063">
    <property type="entry name" value="SAM-dependent_MTases_sf"/>
</dbReference>
<proteinExistence type="predicted"/>
<protein>
    <submittedName>
        <fullName evidence="1">Methyltransferase domain-containing protein</fullName>
    </submittedName>
</protein>
<dbReference type="AlphaFoldDB" id="A0A4U1CED7"/>
<dbReference type="SUPFAM" id="SSF53335">
    <property type="entry name" value="S-adenosyl-L-methionine-dependent methyltransferases"/>
    <property type="match status" value="1"/>
</dbReference>
<name>A0A4U1CED7_9SPHI</name>
<reference evidence="1 2" key="1">
    <citation type="submission" date="2019-04" db="EMBL/GenBank/DDBJ databases">
        <title>Pedobacter sp. AR-2-6 sp. nov., isolated from Arctic soil.</title>
        <authorList>
            <person name="Dahal R.H."/>
            <person name="Kim D.-U."/>
        </authorList>
    </citation>
    <scope>NUCLEOTIDE SEQUENCE [LARGE SCALE GENOMIC DNA]</scope>
    <source>
        <strain evidence="1 2">AR-2-6</strain>
    </source>
</reference>
<dbReference type="Pfam" id="PF13489">
    <property type="entry name" value="Methyltransf_23"/>
    <property type="match status" value="1"/>
</dbReference>
<dbReference type="OrthoDB" id="1143568at2"/>
<sequence>MDVFGNAISDFYKTGKADVLWLHNSYGEVEEMPVDLFFRGEDEMPFLEHKAISLCYGKILDVGGGVGSHALFLQEIGFDVTAIDISADAVKIMQQRGVEKAFEQDIYLVKEKYDTLLFLMNGIGLTGTLQGFADFLVKAKDMINPDGQLIFDTSDISYLYEDLEKPANHYFGEVSYCYEYKAQKGNWFNWLYLDQGTLAHVAHQNGWDLEVVFDDEEDQYLAKLTLS</sequence>
<dbReference type="GO" id="GO:0032259">
    <property type="term" value="P:methylation"/>
    <property type="evidence" value="ECO:0007669"/>
    <property type="project" value="UniProtKB-KW"/>
</dbReference>
<keyword evidence="1" id="KW-0489">Methyltransferase</keyword>
<organism evidence="1 2">
    <name type="scientific">Pedobacter cryotolerans</name>
    <dbReference type="NCBI Taxonomy" id="2571270"/>
    <lineage>
        <taxon>Bacteria</taxon>
        <taxon>Pseudomonadati</taxon>
        <taxon>Bacteroidota</taxon>
        <taxon>Sphingobacteriia</taxon>
        <taxon>Sphingobacteriales</taxon>
        <taxon>Sphingobacteriaceae</taxon>
        <taxon>Pedobacter</taxon>
    </lineage>
</organism>